<dbReference type="GO" id="GO:0006508">
    <property type="term" value="P:proteolysis"/>
    <property type="evidence" value="ECO:0007669"/>
    <property type="project" value="UniProtKB-KW"/>
</dbReference>
<dbReference type="GO" id="GO:0080120">
    <property type="term" value="P:CAAX-box protein maturation"/>
    <property type="evidence" value="ECO:0007669"/>
    <property type="project" value="UniProtKB-ARBA"/>
</dbReference>
<gene>
    <name evidence="3" type="ORF">DES53_103402</name>
</gene>
<evidence type="ECO:0000256" key="1">
    <source>
        <dbReference type="SAM" id="Phobius"/>
    </source>
</evidence>
<feature type="transmembrane region" description="Helical" evidence="1">
    <location>
        <begin position="85"/>
        <end position="108"/>
    </location>
</feature>
<comment type="caution">
    <text evidence="3">The sequence shown here is derived from an EMBL/GenBank/DDBJ whole genome shotgun (WGS) entry which is preliminary data.</text>
</comment>
<dbReference type="AlphaFoldDB" id="A0A366HR56"/>
<dbReference type="InterPro" id="IPR003675">
    <property type="entry name" value="Rce1/LyrA-like_dom"/>
</dbReference>
<feature type="transmembrane region" description="Helical" evidence="1">
    <location>
        <begin position="249"/>
        <end position="273"/>
    </location>
</feature>
<feature type="transmembrane region" description="Helical" evidence="1">
    <location>
        <begin position="172"/>
        <end position="189"/>
    </location>
</feature>
<feature type="transmembrane region" description="Helical" evidence="1">
    <location>
        <begin position="6"/>
        <end position="25"/>
    </location>
</feature>
<keyword evidence="3" id="KW-0645">Protease</keyword>
<feature type="domain" description="CAAX prenyl protease 2/Lysostaphin resistance protein A-like" evidence="2">
    <location>
        <begin position="175"/>
        <end position="261"/>
    </location>
</feature>
<dbReference type="InterPro" id="IPR052710">
    <property type="entry name" value="CAAX_protease"/>
</dbReference>
<feature type="transmembrane region" description="Helical" evidence="1">
    <location>
        <begin position="209"/>
        <end position="229"/>
    </location>
</feature>
<accession>A0A366HR56</accession>
<feature type="transmembrane region" description="Helical" evidence="1">
    <location>
        <begin position="128"/>
        <end position="149"/>
    </location>
</feature>
<dbReference type="Pfam" id="PF02517">
    <property type="entry name" value="Rce1-like"/>
    <property type="match status" value="1"/>
</dbReference>
<sequence length="274" mass="30198">MAVLRDVYLIGMASAAVAVLVYGLIRSKSHLAWNYQGNVLARPYNVLDGMAVLLLLVIIGSSFFAPGGESGAATRATEDPDGPNTVGILASMLFMLVICTFIIVYLRLFRDLHPPELFGLRHMPVHHALLWGFLAIVVTYAVVFLVASLKDGISQDQSPQETVDSFRKTTDWGFRILMGFMAIVIAPVTEELIFRGFVYGVAKRFTDRWFATIFSAVMFAIVHFHVGTAPELFVLGLGFAVAYEQTGSLLVPVFMHMFFNAWNIFLMAAAAAFS</sequence>
<dbReference type="EMBL" id="QNRR01000003">
    <property type="protein sequence ID" value="RBP45403.1"/>
    <property type="molecule type" value="Genomic_DNA"/>
</dbReference>
<protein>
    <submittedName>
        <fullName evidence="3">CAAX prenyl protease-like protein</fullName>
    </submittedName>
</protein>
<reference evidence="3 4" key="1">
    <citation type="submission" date="2018-06" db="EMBL/GenBank/DDBJ databases">
        <title>Genomic Encyclopedia of Type Strains, Phase IV (KMG-IV): sequencing the most valuable type-strain genomes for metagenomic binning, comparative biology and taxonomic classification.</title>
        <authorList>
            <person name="Goeker M."/>
        </authorList>
    </citation>
    <scope>NUCLEOTIDE SEQUENCE [LARGE SCALE GENOMIC DNA]</scope>
    <source>
        <strain evidence="3 4">DSM 25532</strain>
    </source>
</reference>
<keyword evidence="1" id="KW-0472">Membrane</keyword>
<feature type="transmembrane region" description="Helical" evidence="1">
    <location>
        <begin position="46"/>
        <end position="65"/>
    </location>
</feature>
<evidence type="ECO:0000313" key="4">
    <source>
        <dbReference type="Proteomes" id="UP000253426"/>
    </source>
</evidence>
<dbReference type="PANTHER" id="PTHR36435">
    <property type="entry name" value="SLR1288 PROTEIN"/>
    <property type="match status" value="1"/>
</dbReference>
<keyword evidence="1" id="KW-0812">Transmembrane</keyword>
<keyword evidence="3" id="KW-0378">Hydrolase</keyword>
<evidence type="ECO:0000259" key="2">
    <source>
        <dbReference type="Pfam" id="PF02517"/>
    </source>
</evidence>
<evidence type="ECO:0000313" key="3">
    <source>
        <dbReference type="EMBL" id="RBP45403.1"/>
    </source>
</evidence>
<keyword evidence="1" id="KW-1133">Transmembrane helix</keyword>
<name>A0A366HR56_9BACT</name>
<dbReference type="GO" id="GO:0004175">
    <property type="term" value="F:endopeptidase activity"/>
    <property type="evidence" value="ECO:0007669"/>
    <property type="project" value="UniProtKB-ARBA"/>
</dbReference>
<proteinExistence type="predicted"/>
<dbReference type="PANTHER" id="PTHR36435:SF1">
    <property type="entry name" value="CAAX AMINO TERMINAL PROTEASE FAMILY PROTEIN"/>
    <property type="match status" value="1"/>
</dbReference>
<keyword evidence="4" id="KW-1185">Reference proteome</keyword>
<organism evidence="3 4">
    <name type="scientific">Roseimicrobium gellanilyticum</name>
    <dbReference type="NCBI Taxonomy" id="748857"/>
    <lineage>
        <taxon>Bacteria</taxon>
        <taxon>Pseudomonadati</taxon>
        <taxon>Verrucomicrobiota</taxon>
        <taxon>Verrucomicrobiia</taxon>
        <taxon>Verrucomicrobiales</taxon>
        <taxon>Verrucomicrobiaceae</taxon>
        <taxon>Roseimicrobium</taxon>
    </lineage>
</organism>
<dbReference type="Proteomes" id="UP000253426">
    <property type="component" value="Unassembled WGS sequence"/>
</dbReference>